<dbReference type="Pfam" id="PF04965">
    <property type="entry name" value="GPW_gp25"/>
    <property type="match status" value="1"/>
</dbReference>
<dbReference type="EMBL" id="DXGI01000017">
    <property type="protein sequence ID" value="HIW77617.1"/>
    <property type="molecule type" value="Genomic_DNA"/>
</dbReference>
<dbReference type="InterPro" id="IPR007048">
    <property type="entry name" value="IraD/Gp25-like"/>
</dbReference>
<dbReference type="SUPFAM" id="SSF160719">
    <property type="entry name" value="gpW/gp25-like"/>
    <property type="match status" value="1"/>
</dbReference>
<evidence type="ECO:0000259" key="1">
    <source>
        <dbReference type="Pfam" id="PF04965"/>
    </source>
</evidence>
<sequence>MSTLLASLQTRATPSTPHWQLALGDRGVVQQFADIEQCIRIILGSPHGSDPLRPLFGSRILNYLDWPLETARPHIVREIMTALAAWEPRIEVVRVTVSRGTPGERGAVLVQWRLAGDYAGALTTTKAVLGGGA</sequence>
<protein>
    <submittedName>
        <fullName evidence="2">GPW/gp25 family protein</fullName>
    </submittedName>
</protein>
<organism evidence="2 3">
    <name type="scientific">Candidatus Bilophila faecipullorum</name>
    <dbReference type="NCBI Taxonomy" id="2838482"/>
    <lineage>
        <taxon>Bacteria</taxon>
        <taxon>Pseudomonadati</taxon>
        <taxon>Thermodesulfobacteriota</taxon>
        <taxon>Desulfovibrionia</taxon>
        <taxon>Desulfovibrionales</taxon>
        <taxon>Desulfovibrionaceae</taxon>
        <taxon>Bilophila</taxon>
    </lineage>
</organism>
<dbReference type="Gene3D" id="3.10.450.40">
    <property type="match status" value="1"/>
</dbReference>
<dbReference type="AlphaFoldDB" id="A0A9D1R013"/>
<dbReference type="Proteomes" id="UP000824264">
    <property type="component" value="Unassembled WGS sequence"/>
</dbReference>
<feature type="domain" description="IraD/Gp25-like" evidence="1">
    <location>
        <begin position="33"/>
        <end position="101"/>
    </location>
</feature>
<reference evidence="2" key="1">
    <citation type="journal article" date="2021" name="PeerJ">
        <title>Extensive microbial diversity within the chicken gut microbiome revealed by metagenomics and culture.</title>
        <authorList>
            <person name="Gilroy R."/>
            <person name="Ravi A."/>
            <person name="Getino M."/>
            <person name="Pursley I."/>
            <person name="Horton D.L."/>
            <person name="Alikhan N.F."/>
            <person name="Baker D."/>
            <person name="Gharbi K."/>
            <person name="Hall N."/>
            <person name="Watson M."/>
            <person name="Adriaenssens E.M."/>
            <person name="Foster-Nyarko E."/>
            <person name="Jarju S."/>
            <person name="Secka A."/>
            <person name="Antonio M."/>
            <person name="Oren A."/>
            <person name="Chaudhuri R.R."/>
            <person name="La Ragione R."/>
            <person name="Hildebrand F."/>
            <person name="Pallen M.J."/>
        </authorList>
    </citation>
    <scope>NUCLEOTIDE SEQUENCE</scope>
    <source>
        <strain evidence="2">ChiSxjej5B17-1746</strain>
    </source>
</reference>
<gene>
    <name evidence="2" type="ORF">H9874_00520</name>
</gene>
<proteinExistence type="predicted"/>
<comment type="caution">
    <text evidence="2">The sequence shown here is derived from an EMBL/GenBank/DDBJ whole genome shotgun (WGS) entry which is preliminary data.</text>
</comment>
<evidence type="ECO:0000313" key="3">
    <source>
        <dbReference type="Proteomes" id="UP000824264"/>
    </source>
</evidence>
<accession>A0A9D1R013</accession>
<name>A0A9D1R013_9BACT</name>
<evidence type="ECO:0000313" key="2">
    <source>
        <dbReference type="EMBL" id="HIW77617.1"/>
    </source>
</evidence>
<reference evidence="2" key="2">
    <citation type="submission" date="2021-04" db="EMBL/GenBank/DDBJ databases">
        <authorList>
            <person name="Gilroy R."/>
        </authorList>
    </citation>
    <scope>NUCLEOTIDE SEQUENCE</scope>
    <source>
        <strain evidence="2">ChiSxjej5B17-1746</strain>
    </source>
</reference>